<dbReference type="InterPro" id="IPR035896">
    <property type="entry name" value="AN1-like_Znf"/>
</dbReference>
<protein>
    <recommendedName>
        <fullName evidence="3">Aminoglycoside phosphotransferase domain-containing protein</fullName>
    </recommendedName>
</protein>
<organism evidence="1 2">
    <name type="scientific">Gymnopilus junonius</name>
    <name type="common">Spectacular rustgill mushroom</name>
    <name type="synonym">Gymnopilus spectabilis subsp. junonius</name>
    <dbReference type="NCBI Taxonomy" id="109634"/>
    <lineage>
        <taxon>Eukaryota</taxon>
        <taxon>Fungi</taxon>
        <taxon>Dikarya</taxon>
        <taxon>Basidiomycota</taxon>
        <taxon>Agaricomycotina</taxon>
        <taxon>Agaricomycetes</taxon>
        <taxon>Agaricomycetidae</taxon>
        <taxon>Agaricales</taxon>
        <taxon>Agaricineae</taxon>
        <taxon>Hymenogastraceae</taxon>
        <taxon>Gymnopilus</taxon>
    </lineage>
</organism>
<keyword evidence="2" id="KW-1185">Reference proteome</keyword>
<reference evidence="1" key="1">
    <citation type="submission" date="2020-11" db="EMBL/GenBank/DDBJ databases">
        <authorList>
            <consortium name="DOE Joint Genome Institute"/>
            <person name="Ahrendt S."/>
            <person name="Riley R."/>
            <person name="Andreopoulos W."/>
            <person name="LaButti K."/>
            <person name="Pangilinan J."/>
            <person name="Ruiz-duenas F.J."/>
            <person name="Barrasa J.M."/>
            <person name="Sanchez-Garcia M."/>
            <person name="Camarero S."/>
            <person name="Miyauchi S."/>
            <person name="Serrano A."/>
            <person name="Linde D."/>
            <person name="Babiker R."/>
            <person name="Drula E."/>
            <person name="Ayuso-Fernandez I."/>
            <person name="Pacheco R."/>
            <person name="Padilla G."/>
            <person name="Ferreira P."/>
            <person name="Barriuso J."/>
            <person name="Kellner H."/>
            <person name="Castanera R."/>
            <person name="Alfaro M."/>
            <person name="Ramirez L."/>
            <person name="Pisabarro A.G."/>
            <person name="Kuo A."/>
            <person name="Tritt A."/>
            <person name="Lipzen A."/>
            <person name="He G."/>
            <person name="Yan M."/>
            <person name="Ng V."/>
            <person name="Cullen D."/>
            <person name="Martin F."/>
            <person name="Rosso M.-N."/>
            <person name="Henrissat B."/>
            <person name="Hibbett D."/>
            <person name="Martinez A.T."/>
            <person name="Grigoriev I.V."/>
        </authorList>
    </citation>
    <scope>NUCLEOTIDE SEQUENCE</scope>
    <source>
        <strain evidence="1">AH 44721</strain>
    </source>
</reference>
<evidence type="ECO:0000313" key="1">
    <source>
        <dbReference type="EMBL" id="KAF8903325.1"/>
    </source>
</evidence>
<dbReference type="PANTHER" id="PTHR21310">
    <property type="entry name" value="AMINOGLYCOSIDE PHOSPHOTRANSFERASE-RELATED-RELATED"/>
    <property type="match status" value="1"/>
</dbReference>
<dbReference type="OrthoDB" id="2906425at2759"/>
<feature type="non-terminal residue" evidence="1">
    <location>
        <position position="449"/>
    </location>
</feature>
<comment type="caution">
    <text evidence="1">The sequence shown here is derived from an EMBL/GenBank/DDBJ whole genome shotgun (WGS) entry which is preliminary data.</text>
</comment>
<sequence length="449" mass="50402">MVLPLHNCSYCPSPSTEFCYTCDRHLCGQHALKAFHECPTDGDAYNTAYAQTSNNNFNMQISSIDKSRILNNAIKTGRVGSVTVKDCHLDIPVSRDVALMGGKHLHLPLTFKNSDKWLVRLALQGGSASPQELLIQEMRSEVATLTALESVGMRIAKARSRCVIPRGARSPYFFLEWLDGKASFMDGTLGQQKSWITEIAKDFVKLEELAYSAIGCLTFTSDDGSDMFVGPMVEPTLCGQDSKGRLSQLGPFENPQEFRIAQVEQVLSLIEGGHKYSENALDAYLVHLEVIELIKVLYPKQQGPHLFYIRHADDKGDHWLFRGDCFLGTIDWEWAYTTTKEEAFAAPLAFIDIGAFYDGQNNLSDLENAFAGAFDLLQRPDLAMLVRGGKKYQRLPFVIGTDFFDLPNLFLAFRQLVLGQDSKPTFGEWKKEAWEKYKDHSFLASQTMS</sequence>
<dbReference type="Proteomes" id="UP000724874">
    <property type="component" value="Unassembled WGS sequence"/>
</dbReference>
<dbReference type="EMBL" id="JADNYJ010000031">
    <property type="protein sequence ID" value="KAF8903325.1"/>
    <property type="molecule type" value="Genomic_DNA"/>
</dbReference>
<dbReference type="AlphaFoldDB" id="A0A9P5TQC2"/>
<dbReference type="InterPro" id="IPR051678">
    <property type="entry name" value="AGP_Transferase"/>
</dbReference>
<proteinExistence type="predicted"/>
<evidence type="ECO:0000313" key="2">
    <source>
        <dbReference type="Proteomes" id="UP000724874"/>
    </source>
</evidence>
<dbReference type="PANTHER" id="PTHR21310:SF15">
    <property type="entry name" value="AMINOGLYCOSIDE PHOSPHOTRANSFERASE DOMAIN-CONTAINING PROTEIN"/>
    <property type="match status" value="1"/>
</dbReference>
<dbReference type="SUPFAM" id="SSF118310">
    <property type="entry name" value="AN1-like Zinc finger"/>
    <property type="match status" value="1"/>
</dbReference>
<accession>A0A9P5TQC2</accession>
<gene>
    <name evidence="1" type="ORF">CPB84DRAFT_1774571</name>
</gene>
<evidence type="ECO:0008006" key="3">
    <source>
        <dbReference type="Google" id="ProtNLM"/>
    </source>
</evidence>
<name>A0A9P5TQC2_GYMJU</name>